<dbReference type="RefSeq" id="WP_144872693.1">
    <property type="nucleotide sequence ID" value="NZ_LR213994.1"/>
</dbReference>
<evidence type="ECO:0000259" key="1">
    <source>
        <dbReference type="Pfam" id="PF02525"/>
    </source>
</evidence>
<reference evidence="2 3" key="1">
    <citation type="submission" date="2019-01" db="EMBL/GenBank/DDBJ databases">
        <authorList>
            <person name="Brito A."/>
        </authorList>
    </citation>
    <scope>NUCLEOTIDE SEQUENCE [LARGE SCALE GENOMIC DNA]</scope>
    <source>
        <strain evidence="2">1</strain>
    </source>
</reference>
<dbReference type="EMBL" id="CAACVJ010000170">
    <property type="protein sequence ID" value="VEP14260.1"/>
    <property type="molecule type" value="Genomic_DNA"/>
</dbReference>
<dbReference type="InterPro" id="IPR029039">
    <property type="entry name" value="Flavoprotein-like_sf"/>
</dbReference>
<dbReference type="Proteomes" id="UP000320055">
    <property type="component" value="Unassembled WGS sequence"/>
</dbReference>
<evidence type="ECO:0000313" key="3">
    <source>
        <dbReference type="Proteomes" id="UP000320055"/>
    </source>
</evidence>
<dbReference type="AlphaFoldDB" id="A0A563VS30"/>
<accession>A0A563VS30</accession>
<evidence type="ECO:0000313" key="2">
    <source>
        <dbReference type="EMBL" id="VEP14260.1"/>
    </source>
</evidence>
<protein>
    <submittedName>
        <fullName evidence="2">NAD(P)H oxidoreductase</fullName>
    </submittedName>
</protein>
<dbReference type="InterPro" id="IPR003680">
    <property type="entry name" value="Flavodoxin_fold"/>
</dbReference>
<organism evidence="2 3">
    <name type="scientific">Hyella patelloides LEGE 07179</name>
    <dbReference type="NCBI Taxonomy" id="945734"/>
    <lineage>
        <taxon>Bacteria</taxon>
        <taxon>Bacillati</taxon>
        <taxon>Cyanobacteriota</taxon>
        <taxon>Cyanophyceae</taxon>
        <taxon>Pleurocapsales</taxon>
        <taxon>Hyellaceae</taxon>
        <taxon>Hyella</taxon>
    </lineage>
</organism>
<dbReference type="Pfam" id="PF02525">
    <property type="entry name" value="Flavodoxin_2"/>
    <property type="match status" value="1"/>
</dbReference>
<dbReference type="Gene3D" id="3.40.50.360">
    <property type="match status" value="1"/>
</dbReference>
<name>A0A563VS30_9CYAN</name>
<dbReference type="SUPFAM" id="SSF52218">
    <property type="entry name" value="Flavoproteins"/>
    <property type="match status" value="1"/>
</dbReference>
<feature type="domain" description="Flavodoxin-like fold" evidence="1">
    <location>
        <begin position="4"/>
        <end position="51"/>
    </location>
</feature>
<gene>
    <name evidence="2" type="ORF">H1P_2510005</name>
</gene>
<sequence>MSLNVLAIFAHPNNKQSFNAGLLESTKQACKEADAYLTINDLYEKNFQPVVAMMKI</sequence>
<dbReference type="OrthoDB" id="9798454at2"/>
<keyword evidence="3" id="KW-1185">Reference proteome</keyword>
<proteinExistence type="predicted"/>